<dbReference type="InterPro" id="IPR036427">
    <property type="entry name" value="Bromodomain-like_sf"/>
</dbReference>
<dbReference type="Gene3D" id="1.20.1270.220">
    <property type="match status" value="1"/>
</dbReference>
<evidence type="ECO:0008006" key="14">
    <source>
        <dbReference type="Google" id="ProtNLM"/>
    </source>
</evidence>
<organism evidence="12 13">
    <name type="scientific">Nepenthes gracilis</name>
    <name type="common">Slender pitcher plant</name>
    <dbReference type="NCBI Taxonomy" id="150966"/>
    <lineage>
        <taxon>Eukaryota</taxon>
        <taxon>Viridiplantae</taxon>
        <taxon>Streptophyta</taxon>
        <taxon>Embryophyta</taxon>
        <taxon>Tracheophyta</taxon>
        <taxon>Spermatophyta</taxon>
        <taxon>Magnoliopsida</taxon>
        <taxon>eudicotyledons</taxon>
        <taxon>Gunneridae</taxon>
        <taxon>Pentapetalae</taxon>
        <taxon>Caryophyllales</taxon>
        <taxon>Nepenthaceae</taxon>
        <taxon>Nepenthes</taxon>
    </lineage>
</organism>
<evidence type="ECO:0000256" key="1">
    <source>
        <dbReference type="ARBA" id="ARBA00004123"/>
    </source>
</evidence>
<evidence type="ECO:0000256" key="4">
    <source>
        <dbReference type="ARBA" id="ARBA00023117"/>
    </source>
</evidence>
<dbReference type="SUPFAM" id="SSF47370">
    <property type="entry name" value="Bromodomain"/>
    <property type="match status" value="1"/>
</dbReference>
<feature type="region of interest" description="Disordered" evidence="9">
    <location>
        <begin position="472"/>
        <end position="528"/>
    </location>
</feature>
<keyword evidence="6" id="KW-0539">Nucleus</keyword>
<feature type="region of interest" description="Disordered" evidence="9">
    <location>
        <begin position="567"/>
        <end position="588"/>
    </location>
</feature>
<evidence type="ECO:0000256" key="2">
    <source>
        <dbReference type="ARBA" id="ARBA00023015"/>
    </source>
</evidence>
<dbReference type="InterPro" id="IPR001487">
    <property type="entry name" value="Bromodomain"/>
</dbReference>
<sequence>MAPTVPVVYTGQKESRSCLLNTFTQMMVKSKKFSKRNSRGFIPDYRHAVESMAESEGFGASGQLDKELTLSEVSCIPQKKCINLNEHGYDCFGIPTKVLSLSKLSKSERKGVELRLKRELKQVRVLQNKGASLTTNAVVLSPASDIHSCSNGQKRPALGSTQRALEQSRLGKKHASSSCYGPCMKRCVPGLDESVNQVATASTSSAMLIKQCEDLLNKLMSHQYGWVFNAPVDAVKLNIPDYFMIIKHPMDLGTIKGNIAKGEYLSPLDFAEDVRLTFSNAMNYNPPGNDFHFMAKTLNKFFDVRWRSIEKKIRSNADLQVVPSRIDAHIENVTNDKVPPLKKNKVIQPSCAVMPDPIKRIMKDEEKHKLSMELEALLAELPESIINFLKENSSGADQPNEDEIEIDIDALGDDTLFKLRKLLDDYLLQKDKNQAKFEPCKMELHNESGFSNSSMQPCKGKDAVNEVADICGHDHPVSSFPPSEIERDSAHKNNNSSSSSSGSGSSSSDSDLDSGSFSGSECDGVKTLPPMKSFKETICAEVSLDQNPTNLAGQGVGRIESNCLRQAKQNMDGHREEESAPSEKQISPEKLYRAALLRSRFADTILKAQEKTLEKVEKQDPEKLRLEREELEQKQREEKARLQAEAMAAEKVRKKAEAEAAAEAKRKRELEREAARLALQEMERTVDVNENCGLMEDLKLLSSAPVDNLSTFLDNASECENDHISTFKLRGSINPLEQLGLYIKVDFEEEDEAGLPPSVSNPIKDDKGKID</sequence>
<dbReference type="PANTHER" id="PTHR46136">
    <property type="entry name" value="TRANSCRIPTION FACTOR GTE8"/>
    <property type="match status" value="1"/>
</dbReference>
<dbReference type="PANTHER" id="PTHR46136:SF33">
    <property type="entry name" value="TRANSCRIPTION FACTOR GTE10"/>
    <property type="match status" value="1"/>
</dbReference>
<feature type="domain" description="NET" evidence="11">
    <location>
        <begin position="352"/>
        <end position="434"/>
    </location>
</feature>
<dbReference type="AlphaFoldDB" id="A0AAD3T627"/>
<evidence type="ECO:0000259" key="11">
    <source>
        <dbReference type="PROSITE" id="PS51525"/>
    </source>
</evidence>
<evidence type="ECO:0000313" key="13">
    <source>
        <dbReference type="Proteomes" id="UP001279734"/>
    </source>
</evidence>
<feature type="region of interest" description="Disordered" evidence="9">
    <location>
        <begin position="751"/>
        <end position="771"/>
    </location>
</feature>
<dbReference type="Gene3D" id="1.20.920.10">
    <property type="entry name" value="Bromodomain-like"/>
    <property type="match status" value="1"/>
</dbReference>
<dbReference type="PROSITE" id="PS51525">
    <property type="entry name" value="NET"/>
    <property type="match status" value="1"/>
</dbReference>
<dbReference type="Proteomes" id="UP001279734">
    <property type="component" value="Unassembled WGS sequence"/>
</dbReference>
<gene>
    <name evidence="12" type="ORF">Nepgr_025282</name>
</gene>
<dbReference type="GO" id="GO:0005634">
    <property type="term" value="C:nucleus"/>
    <property type="evidence" value="ECO:0007669"/>
    <property type="project" value="UniProtKB-SubCell"/>
</dbReference>
<evidence type="ECO:0000256" key="5">
    <source>
        <dbReference type="ARBA" id="ARBA00023163"/>
    </source>
</evidence>
<dbReference type="InterPro" id="IPR027353">
    <property type="entry name" value="NET_dom"/>
</dbReference>
<evidence type="ECO:0000256" key="6">
    <source>
        <dbReference type="ARBA" id="ARBA00023242"/>
    </source>
</evidence>
<dbReference type="InterPro" id="IPR037377">
    <property type="entry name" value="GTE_bromo"/>
</dbReference>
<evidence type="ECO:0000313" key="12">
    <source>
        <dbReference type="EMBL" id="GMH23439.1"/>
    </source>
</evidence>
<keyword evidence="5" id="KW-0804">Transcription</keyword>
<feature type="compositionally biased region" description="Low complexity" evidence="9">
    <location>
        <begin position="496"/>
        <end position="520"/>
    </location>
</feature>
<evidence type="ECO:0000256" key="3">
    <source>
        <dbReference type="ARBA" id="ARBA00023054"/>
    </source>
</evidence>
<evidence type="ECO:0000256" key="7">
    <source>
        <dbReference type="PROSITE-ProRule" id="PRU00035"/>
    </source>
</evidence>
<accession>A0AAD3T627</accession>
<feature type="coiled-coil region" evidence="8">
    <location>
        <begin position="628"/>
        <end position="685"/>
    </location>
</feature>
<evidence type="ECO:0000256" key="9">
    <source>
        <dbReference type="SAM" id="MobiDB-lite"/>
    </source>
</evidence>
<keyword evidence="13" id="KW-1185">Reference proteome</keyword>
<reference evidence="12" key="1">
    <citation type="submission" date="2023-05" db="EMBL/GenBank/DDBJ databases">
        <title>Nepenthes gracilis genome sequencing.</title>
        <authorList>
            <person name="Fukushima K."/>
        </authorList>
    </citation>
    <scope>NUCLEOTIDE SEQUENCE</scope>
    <source>
        <strain evidence="12">SING2019-196</strain>
    </source>
</reference>
<keyword evidence="2" id="KW-0805">Transcription regulation</keyword>
<protein>
    <recommendedName>
        <fullName evidence="14">Transcription factor GTE10-like</fullName>
    </recommendedName>
</protein>
<feature type="domain" description="Bromo" evidence="10">
    <location>
        <begin position="220"/>
        <end position="292"/>
    </location>
</feature>
<name>A0AAD3T627_NEPGR</name>
<keyword evidence="3 8" id="KW-0175">Coiled coil</keyword>
<dbReference type="EMBL" id="BSYO01000026">
    <property type="protein sequence ID" value="GMH23439.1"/>
    <property type="molecule type" value="Genomic_DNA"/>
</dbReference>
<comment type="subcellular location">
    <subcellularLocation>
        <location evidence="1">Nucleus</location>
    </subcellularLocation>
</comment>
<keyword evidence="4 7" id="KW-0103">Bromodomain</keyword>
<dbReference type="InterPro" id="IPR052442">
    <property type="entry name" value="Env_Response_Regulator"/>
</dbReference>
<evidence type="ECO:0000256" key="8">
    <source>
        <dbReference type="SAM" id="Coils"/>
    </source>
</evidence>
<dbReference type="SMART" id="SM00297">
    <property type="entry name" value="BROMO"/>
    <property type="match status" value="1"/>
</dbReference>
<dbReference type="InterPro" id="IPR038336">
    <property type="entry name" value="NET_sf"/>
</dbReference>
<comment type="caution">
    <text evidence="12">The sequence shown here is derived from an EMBL/GenBank/DDBJ whole genome shotgun (WGS) entry which is preliminary data.</text>
</comment>
<dbReference type="Pfam" id="PF00439">
    <property type="entry name" value="Bromodomain"/>
    <property type="match status" value="1"/>
</dbReference>
<dbReference type="Pfam" id="PF17035">
    <property type="entry name" value="BET"/>
    <property type="match status" value="1"/>
</dbReference>
<dbReference type="CDD" id="cd05506">
    <property type="entry name" value="Bromo_plant1"/>
    <property type="match status" value="1"/>
</dbReference>
<dbReference type="PRINTS" id="PR00503">
    <property type="entry name" value="BROMODOMAIN"/>
</dbReference>
<evidence type="ECO:0000259" key="10">
    <source>
        <dbReference type="PROSITE" id="PS50014"/>
    </source>
</evidence>
<proteinExistence type="predicted"/>
<dbReference type="PROSITE" id="PS50014">
    <property type="entry name" value="BROMODOMAIN_2"/>
    <property type="match status" value="1"/>
</dbReference>